<organism evidence="2 3">
    <name type="scientific">Actinomarinicola tropica</name>
    <dbReference type="NCBI Taxonomy" id="2789776"/>
    <lineage>
        <taxon>Bacteria</taxon>
        <taxon>Bacillati</taxon>
        <taxon>Actinomycetota</taxon>
        <taxon>Acidimicrobiia</taxon>
        <taxon>Acidimicrobiales</taxon>
        <taxon>Iamiaceae</taxon>
        <taxon>Actinomarinicola</taxon>
    </lineage>
</organism>
<dbReference type="Proteomes" id="UP000334019">
    <property type="component" value="Chromosome"/>
</dbReference>
<gene>
    <name evidence="2" type="ORF">GH723_11825</name>
</gene>
<dbReference type="SUPFAM" id="SSF117396">
    <property type="entry name" value="TM1631-like"/>
    <property type="match status" value="1"/>
</dbReference>
<evidence type="ECO:0000256" key="1">
    <source>
        <dbReference type="SAM" id="MobiDB-lite"/>
    </source>
</evidence>
<sequence>MQVPPIGRRVGPGGGGAYPGRPAVKRRPTIPPGFAPYDVGKGRVVRSATIRVGTSGWDYADWRGVVYPEGLPKRRWFEHYTSLFDTVELNATFYRLPAPETVARWAAQAPEGFTYAVKVGQFGTHRKKLKDPAGWLARHLERVDVLGPSEGPNLIQLPPRWRRNLERLDELLTVAPRSHGWAVELRDPSWVHDDTFDLLARHGAALCLHDLLVDHPWERTADWTYLRFHGPDALAEPYQGAYGRRRLGHVAERLEPWIADGVDVWAYFNNDWDGHAVADATCLRDLLGAAPVVRDTAGSG</sequence>
<keyword evidence="3" id="KW-1185">Reference proteome</keyword>
<name>A0A5Q2RPC5_9ACTN</name>
<reference evidence="2 3" key="1">
    <citation type="submission" date="2019-11" db="EMBL/GenBank/DDBJ databases">
        <authorList>
            <person name="He Y."/>
        </authorList>
    </citation>
    <scope>NUCLEOTIDE SEQUENCE [LARGE SCALE GENOMIC DNA]</scope>
    <source>
        <strain evidence="2 3">SCSIO 58843</strain>
    </source>
</reference>
<proteinExistence type="predicted"/>
<evidence type="ECO:0000313" key="2">
    <source>
        <dbReference type="EMBL" id="QGG95730.1"/>
    </source>
</evidence>
<dbReference type="InterPro" id="IPR002763">
    <property type="entry name" value="DUF72"/>
</dbReference>
<dbReference type="AlphaFoldDB" id="A0A5Q2RPC5"/>
<dbReference type="KEGG" id="atq:GH723_11825"/>
<dbReference type="EMBL" id="CP045851">
    <property type="protein sequence ID" value="QGG95730.1"/>
    <property type="molecule type" value="Genomic_DNA"/>
</dbReference>
<feature type="region of interest" description="Disordered" evidence="1">
    <location>
        <begin position="1"/>
        <end position="29"/>
    </location>
</feature>
<accession>A0A5Q2RPC5</accession>
<protein>
    <submittedName>
        <fullName evidence="2">DUF72 domain-containing protein</fullName>
    </submittedName>
</protein>
<dbReference type="PANTHER" id="PTHR30348:SF4">
    <property type="entry name" value="DUF72 DOMAIN-CONTAINING PROTEIN"/>
    <property type="match status" value="1"/>
</dbReference>
<dbReference type="Pfam" id="PF01904">
    <property type="entry name" value="DUF72"/>
    <property type="match status" value="1"/>
</dbReference>
<dbReference type="InterPro" id="IPR036520">
    <property type="entry name" value="UPF0759_sf"/>
</dbReference>
<dbReference type="Gene3D" id="3.20.20.410">
    <property type="entry name" value="Protein of unknown function UPF0759"/>
    <property type="match status" value="1"/>
</dbReference>
<dbReference type="PANTHER" id="PTHR30348">
    <property type="entry name" value="UNCHARACTERIZED PROTEIN YECE"/>
    <property type="match status" value="1"/>
</dbReference>
<evidence type="ECO:0000313" key="3">
    <source>
        <dbReference type="Proteomes" id="UP000334019"/>
    </source>
</evidence>